<reference evidence="1" key="1">
    <citation type="journal article" date="2020" name="Stud. Mycol.">
        <title>101 Dothideomycetes genomes: a test case for predicting lifestyles and emergence of pathogens.</title>
        <authorList>
            <person name="Haridas S."/>
            <person name="Albert R."/>
            <person name="Binder M."/>
            <person name="Bloem J."/>
            <person name="Labutti K."/>
            <person name="Salamov A."/>
            <person name="Andreopoulos B."/>
            <person name="Baker S."/>
            <person name="Barry K."/>
            <person name="Bills G."/>
            <person name="Bluhm B."/>
            <person name="Cannon C."/>
            <person name="Castanera R."/>
            <person name="Culley D."/>
            <person name="Daum C."/>
            <person name="Ezra D."/>
            <person name="Gonzalez J."/>
            <person name="Henrissat B."/>
            <person name="Kuo A."/>
            <person name="Liang C."/>
            <person name="Lipzen A."/>
            <person name="Lutzoni F."/>
            <person name="Magnuson J."/>
            <person name="Mondo S."/>
            <person name="Nolan M."/>
            <person name="Ohm R."/>
            <person name="Pangilinan J."/>
            <person name="Park H.-J."/>
            <person name="Ramirez L."/>
            <person name="Alfaro M."/>
            <person name="Sun H."/>
            <person name="Tritt A."/>
            <person name="Yoshinaga Y."/>
            <person name="Zwiers L.-H."/>
            <person name="Turgeon B."/>
            <person name="Goodwin S."/>
            <person name="Spatafora J."/>
            <person name="Crous P."/>
            <person name="Grigoriev I."/>
        </authorList>
    </citation>
    <scope>NUCLEOTIDE SEQUENCE</scope>
    <source>
        <strain evidence="1">ATCC 200398</strain>
    </source>
</reference>
<organism evidence="1 2">
    <name type="scientific">Lindgomyces ingoldianus</name>
    <dbReference type="NCBI Taxonomy" id="673940"/>
    <lineage>
        <taxon>Eukaryota</taxon>
        <taxon>Fungi</taxon>
        <taxon>Dikarya</taxon>
        <taxon>Ascomycota</taxon>
        <taxon>Pezizomycotina</taxon>
        <taxon>Dothideomycetes</taxon>
        <taxon>Pleosporomycetidae</taxon>
        <taxon>Pleosporales</taxon>
        <taxon>Lindgomycetaceae</taxon>
        <taxon>Lindgomyces</taxon>
    </lineage>
</organism>
<dbReference type="EMBL" id="MU003522">
    <property type="protein sequence ID" value="KAF2466903.1"/>
    <property type="molecule type" value="Genomic_DNA"/>
</dbReference>
<accession>A0ACB6QIT4</accession>
<comment type="caution">
    <text evidence="1">The sequence shown here is derived from an EMBL/GenBank/DDBJ whole genome shotgun (WGS) entry which is preliminary data.</text>
</comment>
<evidence type="ECO:0000313" key="2">
    <source>
        <dbReference type="Proteomes" id="UP000799755"/>
    </source>
</evidence>
<gene>
    <name evidence="1" type="ORF">BDR25DRAFT_327605</name>
</gene>
<name>A0ACB6QIT4_9PLEO</name>
<keyword evidence="2" id="KW-1185">Reference proteome</keyword>
<dbReference type="Proteomes" id="UP000799755">
    <property type="component" value="Unassembled WGS sequence"/>
</dbReference>
<proteinExistence type="predicted"/>
<protein>
    <submittedName>
        <fullName evidence="1">HET-domain-containing protein</fullName>
    </submittedName>
</protein>
<sequence length="656" mass="72635">MPLPRSFRQPKRQSSGSRSQSRRKPCRLCHNLDPRSHSSSVYEAETPNGATTTLTLVLDPLSLERTKAPIDGGCRFCHVLVLALDGFFEGWRGCRQRIIVDLKEKGNIKVGSEGEKWKGEQVEIYARSASRPPWPTLGTAHHIPPNSGSDDTFNFARRCIQDCLTNPKHTACRASSSFPHPKRLLDVGRVTSPIRLIDTSGKPFQYATLSHCWGSGPVLTATKSNWQKLASHIPFERLPPLFQDAVIITRQLGLRYIWIDSLCIIQDSTRDWETESAKMGGIYSQSYVTISATQSGDGSSRCLVDRQKSVQINYENTTGKVFALQARRTVDHHPDVQASVPAKPTGHLTTRAWALQEHVLSTRILHYTSTELLFECKTSYRCECLPSRKAYPTTPSLIPKAIAKKSGKHEDVWDAWQHVVELYSKRNLTVQTDKLPALSGIASQIQSATKSDYLAGVWKDNLASDLLWSVDPSATSSSCALETYRAPTFSWASLNTPISYYSPNAHERAAFKPAITLISSNISLVGLNRLGAVSNASITIHGPCLTALLSSGQKDGSWEYMLLIKGTSAINISHDCLLISDKLDDSERVRRAKPDEHSSIFKAEVLCLSIAKYDCWISGLVLGKSQRVDRAFERLGTFAAGYEGFGKAEGRELTIA</sequence>
<evidence type="ECO:0000313" key="1">
    <source>
        <dbReference type="EMBL" id="KAF2466903.1"/>
    </source>
</evidence>